<sequence length="126" mass="14444">MRKHLPGSVNVKLGDSDLQGSSIPAQDTDTHLDPRPTLRQNYCRETLTEKLTSGVQECSYAHIVSSNAQELIRQMIHREENFVQLLESLKQVAQRLSYFMRGKVEKTALARLPRLQHWTATKSKKE</sequence>
<proteinExistence type="predicted"/>
<name>A0A915E6J4_9BILA</name>
<evidence type="ECO:0000256" key="1">
    <source>
        <dbReference type="SAM" id="MobiDB-lite"/>
    </source>
</evidence>
<dbReference type="Proteomes" id="UP000887574">
    <property type="component" value="Unplaced"/>
</dbReference>
<keyword evidence="2" id="KW-1185">Reference proteome</keyword>
<feature type="compositionally biased region" description="Polar residues" evidence="1">
    <location>
        <begin position="18"/>
        <end position="27"/>
    </location>
</feature>
<accession>A0A915E6J4</accession>
<feature type="region of interest" description="Disordered" evidence="1">
    <location>
        <begin position="1"/>
        <end position="37"/>
    </location>
</feature>
<evidence type="ECO:0000313" key="3">
    <source>
        <dbReference type="WBParaSite" id="jg2870"/>
    </source>
</evidence>
<dbReference type="WBParaSite" id="jg2870">
    <property type="protein sequence ID" value="jg2870"/>
    <property type="gene ID" value="jg2870"/>
</dbReference>
<organism evidence="2 3">
    <name type="scientific">Ditylenchus dipsaci</name>
    <dbReference type="NCBI Taxonomy" id="166011"/>
    <lineage>
        <taxon>Eukaryota</taxon>
        <taxon>Metazoa</taxon>
        <taxon>Ecdysozoa</taxon>
        <taxon>Nematoda</taxon>
        <taxon>Chromadorea</taxon>
        <taxon>Rhabditida</taxon>
        <taxon>Tylenchina</taxon>
        <taxon>Tylenchomorpha</taxon>
        <taxon>Sphaerularioidea</taxon>
        <taxon>Anguinidae</taxon>
        <taxon>Anguininae</taxon>
        <taxon>Ditylenchus</taxon>
    </lineage>
</organism>
<reference evidence="3" key="1">
    <citation type="submission" date="2022-11" db="UniProtKB">
        <authorList>
            <consortium name="WormBaseParasite"/>
        </authorList>
    </citation>
    <scope>IDENTIFICATION</scope>
</reference>
<evidence type="ECO:0000313" key="2">
    <source>
        <dbReference type="Proteomes" id="UP000887574"/>
    </source>
</evidence>
<protein>
    <submittedName>
        <fullName evidence="3">Uncharacterized protein</fullName>
    </submittedName>
</protein>
<dbReference type="AlphaFoldDB" id="A0A915E6J4"/>